<sequence>MVRHRVRRRTPEGLNSRQRHGHHTTTSERMTDLRMRQNTHTQQHHRGTYITPQHHKNHSKLQKLM</sequence>
<evidence type="ECO:0000256" key="1">
    <source>
        <dbReference type="SAM" id="MobiDB-lite"/>
    </source>
</evidence>
<dbReference type="Proteomes" id="UP000324222">
    <property type="component" value="Unassembled WGS sequence"/>
</dbReference>
<evidence type="ECO:0000313" key="3">
    <source>
        <dbReference type="Proteomes" id="UP000324222"/>
    </source>
</evidence>
<feature type="compositionally biased region" description="Basic residues" evidence="1">
    <location>
        <begin position="42"/>
        <end position="65"/>
    </location>
</feature>
<feature type="compositionally biased region" description="Basic and acidic residues" evidence="1">
    <location>
        <begin position="25"/>
        <end position="35"/>
    </location>
</feature>
<feature type="region of interest" description="Disordered" evidence="1">
    <location>
        <begin position="1"/>
        <end position="65"/>
    </location>
</feature>
<name>A0A5B7GDI3_PORTR</name>
<dbReference type="AlphaFoldDB" id="A0A5B7GDI3"/>
<proteinExistence type="predicted"/>
<protein>
    <submittedName>
        <fullName evidence="2">Uncharacterized protein</fullName>
    </submittedName>
</protein>
<comment type="caution">
    <text evidence="2">The sequence shown here is derived from an EMBL/GenBank/DDBJ whole genome shotgun (WGS) entry which is preliminary data.</text>
</comment>
<accession>A0A5B7GDI3</accession>
<evidence type="ECO:0000313" key="2">
    <source>
        <dbReference type="EMBL" id="MPC57002.1"/>
    </source>
</evidence>
<gene>
    <name evidence="2" type="ORF">E2C01_050970</name>
</gene>
<dbReference type="EMBL" id="VSRR010014422">
    <property type="protein sequence ID" value="MPC57002.1"/>
    <property type="molecule type" value="Genomic_DNA"/>
</dbReference>
<keyword evidence="3" id="KW-1185">Reference proteome</keyword>
<reference evidence="2 3" key="1">
    <citation type="submission" date="2019-05" db="EMBL/GenBank/DDBJ databases">
        <title>Another draft genome of Portunus trituberculatus and its Hox gene families provides insights of decapod evolution.</title>
        <authorList>
            <person name="Jeong J.-H."/>
            <person name="Song I."/>
            <person name="Kim S."/>
            <person name="Choi T."/>
            <person name="Kim D."/>
            <person name="Ryu S."/>
            <person name="Kim W."/>
        </authorList>
    </citation>
    <scope>NUCLEOTIDE SEQUENCE [LARGE SCALE GENOMIC DNA]</scope>
    <source>
        <tissue evidence="2">Muscle</tissue>
    </source>
</reference>
<organism evidence="2 3">
    <name type="scientific">Portunus trituberculatus</name>
    <name type="common">Swimming crab</name>
    <name type="synonym">Neptunus trituberculatus</name>
    <dbReference type="NCBI Taxonomy" id="210409"/>
    <lineage>
        <taxon>Eukaryota</taxon>
        <taxon>Metazoa</taxon>
        <taxon>Ecdysozoa</taxon>
        <taxon>Arthropoda</taxon>
        <taxon>Crustacea</taxon>
        <taxon>Multicrustacea</taxon>
        <taxon>Malacostraca</taxon>
        <taxon>Eumalacostraca</taxon>
        <taxon>Eucarida</taxon>
        <taxon>Decapoda</taxon>
        <taxon>Pleocyemata</taxon>
        <taxon>Brachyura</taxon>
        <taxon>Eubrachyura</taxon>
        <taxon>Portunoidea</taxon>
        <taxon>Portunidae</taxon>
        <taxon>Portuninae</taxon>
        <taxon>Portunus</taxon>
    </lineage>
</organism>